<dbReference type="Pfam" id="PF18317">
    <property type="entry name" value="SDH_C"/>
    <property type="match status" value="1"/>
</dbReference>
<comment type="subunit">
    <text evidence="9">Homodimer.</text>
</comment>
<evidence type="ECO:0000256" key="7">
    <source>
        <dbReference type="ARBA" id="ARBA00052329"/>
    </source>
</evidence>
<keyword evidence="2 9" id="KW-0028">Amino-acid biosynthesis</keyword>
<dbReference type="GO" id="GO:0005829">
    <property type="term" value="C:cytosol"/>
    <property type="evidence" value="ECO:0007669"/>
    <property type="project" value="TreeGrafter"/>
</dbReference>
<evidence type="ECO:0000256" key="5">
    <source>
        <dbReference type="ARBA" id="ARBA00049442"/>
    </source>
</evidence>
<dbReference type="PRINTS" id="PR00086">
    <property type="entry name" value="LLDHDRGNASE"/>
</dbReference>
<dbReference type="UniPathway" id="UPA00053">
    <property type="reaction ID" value="UER00087"/>
</dbReference>
<feature type="active site" description="Proton acceptor" evidence="9">
    <location>
        <position position="85"/>
    </location>
</feature>
<feature type="binding site" evidence="9">
    <location>
        <begin position="145"/>
        <end position="149"/>
    </location>
    <ligand>
        <name>NADP(+)</name>
        <dbReference type="ChEBI" id="CHEBI:58349"/>
    </ligand>
</feature>
<dbReference type="Proteomes" id="UP000317998">
    <property type="component" value="Unassembled WGS sequence"/>
</dbReference>
<keyword evidence="14" id="KW-1185">Reference proteome</keyword>
<dbReference type="EC" id="1.1.1.25" evidence="9"/>
<feature type="domain" description="SDH C-terminal" evidence="12">
    <location>
        <begin position="261"/>
        <end position="288"/>
    </location>
</feature>
<dbReference type="InterPro" id="IPR046346">
    <property type="entry name" value="Aminoacid_DH-like_N_sf"/>
</dbReference>
<dbReference type="CDD" id="cd01065">
    <property type="entry name" value="NAD_bind_Shikimate_DH"/>
    <property type="match status" value="1"/>
</dbReference>
<evidence type="ECO:0000256" key="1">
    <source>
        <dbReference type="ARBA" id="ARBA00004871"/>
    </source>
</evidence>
<comment type="similarity">
    <text evidence="9">Belongs to the shikimate dehydrogenase family.</text>
</comment>
<dbReference type="Pfam" id="PF01488">
    <property type="entry name" value="Shikimate_DH"/>
    <property type="match status" value="1"/>
</dbReference>
<dbReference type="GO" id="GO:0019632">
    <property type="term" value="P:shikimate metabolic process"/>
    <property type="evidence" value="ECO:0007669"/>
    <property type="project" value="TreeGrafter"/>
</dbReference>
<comment type="pathway">
    <text evidence="1 9">Metabolic intermediate biosynthesis; chorismate biosynthesis; chorismate from D-erythrose 4-phosphate and phosphoenolpyruvate: step 4/7.</text>
</comment>
<keyword evidence="9" id="KW-0521">NADP</keyword>
<evidence type="ECO:0000313" key="14">
    <source>
        <dbReference type="Proteomes" id="UP000317998"/>
    </source>
</evidence>
<dbReference type="InterPro" id="IPR013708">
    <property type="entry name" value="Shikimate_DH-bd_N"/>
</dbReference>
<gene>
    <name evidence="9" type="primary">aroE</name>
    <name evidence="13" type="ORF">FB562_2646</name>
</gene>
<dbReference type="InterPro" id="IPR001557">
    <property type="entry name" value="L-lactate/malate_DH"/>
</dbReference>
<dbReference type="FunFam" id="3.40.50.720:FF:000086">
    <property type="entry name" value="Quinate/shikimate dehydrogenase"/>
    <property type="match status" value="1"/>
</dbReference>
<evidence type="ECO:0000256" key="3">
    <source>
        <dbReference type="ARBA" id="ARBA00023002"/>
    </source>
</evidence>
<accession>A0A542XX76</accession>
<dbReference type="Gene3D" id="3.40.50.720">
    <property type="entry name" value="NAD(P)-binding Rossmann-like Domain"/>
    <property type="match status" value="1"/>
</dbReference>
<evidence type="ECO:0000256" key="2">
    <source>
        <dbReference type="ARBA" id="ARBA00022605"/>
    </source>
</evidence>
<dbReference type="InterPro" id="IPR022893">
    <property type="entry name" value="Shikimate_DH_fam"/>
</dbReference>
<dbReference type="NCBIfam" id="NF001319">
    <property type="entry name" value="PRK00258.3-3"/>
    <property type="match status" value="1"/>
</dbReference>
<evidence type="ECO:0000256" key="8">
    <source>
        <dbReference type="ARBA" id="ARBA00060613"/>
    </source>
</evidence>
<feature type="binding site" evidence="9">
    <location>
        <position position="81"/>
    </location>
    <ligand>
        <name>shikimate</name>
        <dbReference type="ChEBI" id="CHEBI:36208"/>
    </ligand>
</feature>
<evidence type="ECO:0000256" key="9">
    <source>
        <dbReference type="HAMAP-Rule" id="MF_00222"/>
    </source>
</evidence>
<comment type="catalytic activity">
    <reaction evidence="6">
        <text>L-quinate + NAD(+) = 3-dehydroquinate + NADH + H(+)</text>
        <dbReference type="Rhea" id="RHEA:22364"/>
        <dbReference type="ChEBI" id="CHEBI:15378"/>
        <dbReference type="ChEBI" id="CHEBI:29751"/>
        <dbReference type="ChEBI" id="CHEBI:32364"/>
        <dbReference type="ChEBI" id="CHEBI:57540"/>
        <dbReference type="ChEBI" id="CHEBI:57945"/>
        <dbReference type="EC" id="1.1.1.24"/>
    </reaction>
</comment>
<comment type="caution">
    <text evidence="13">The sequence shown here is derived from an EMBL/GenBank/DDBJ whole genome shotgun (WGS) entry which is preliminary data.</text>
</comment>
<dbReference type="GO" id="GO:0050661">
    <property type="term" value="F:NADP binding"/>
    <property type="evidence" value="ECO:0007669"/>
    <property type="project" value="TreeGrafter"/>
</dbReference>
<comment type="function">
    <text evidence="9">Involved in the biosynthesis of the chorismate, which leads to the biosynthesis of aromatic amino acids. Catalyzes the reversible NADPH linked reduction of 3-dehydroshikimate (DHSA) to yield shikimate (SA).</text>
</comment>
<feature type="domain" description="Shikimate dehydrogenase substrate binding N-terminal" evidence="11">
    <location>
        <begin position="21"/>
        <end position="108"/>
    </location>
</feature>
<evidence type="ECO:0000259" key="12">
    <source>
        <dbReference type="Pfam" id="PF18317"/>
    </source>
</evidence>
<feature type="binding site" evidence="9">
    <location>
        <position position="261"/>
    </location>
    <ligand>
        <name>NADP(+)</name>
        <dbReference type="ChEBI" id="CHEBI:58349"/>
    </ligand>
</feature>
<feature type="binding site" evidence="9">
    <location>
        <position position="121"/>
    </location>
    <ligand>
        <name>shikimate</name>
        <dbReference type="ChEBI" id="CHEBI:36208"/>
    </ligand>
</feature>
<dbReference type="GO" id="GO:0004764">
    <property type="term" value="F:shikimate 3-dehydrogenase (NADP+) activity"/>
    <property type="evidence" value="ECO:0007669"/>
    <property type="project" value="UniProtKB-UniRule"/>
</dbReference>
<organism evidence="13 14">
    <name type="scientific">Homoserinimonas aerilata</name>
    <dbReference type="NCBI Taxonomy" id="1162970"/>
    <lineage>
        <taxon>Bacteria</taxon>
        <taxon>Bacillati</taxon>
        <taxon>Actinomycetota</taxon>
        <taxon>Actinomycetes</taxon>
        <taxon>Micrococcales</taxon>
        <taxon>Microbacteriaceae</taxon>
        <taxon>Homoserinimonas</taxon>
    </lineage>
</organism>
<protein>
    <recommendedName>
        <fullName evidence="9">Shikimate dehydrogenase (NADP(+))</fullName>
        <shortName evidence="9">SDH</shortName>
        <ecNumber evidence="9">1.1.1.25</ecNumber>
    </recommendedName>
</protein>
<feature type="binding site" evidence="9">
    <location>
        <position position="240"/>
    </location>
    <ligand>
        <name>shikimate</name>
        <dbReference type="ChEBI" id="CHEBI:36208"/>
    </ligand>
</feature>
<evidence type="ECO:0000256" key="4">
    <source>
        <dbReference type="ARBA" id="ARBA00023141"/>
    </source>
</evidence>
<dbReference type="InterPro" id="IPR006151">
    <property type="entry name" value="Shikm_DH/Glu-tRNA_Rdtase"/>
</dbReference>
<comment type="catalytic activity">
    <reaction evidence="7">
        <text>shikimate + NAD(+) = 3-dehydroshikimate + NADH + H(+)</text>
        <dbReference type="Rhea" id="RHEA:17741"/>
        <dbReference type="ChEBI" id="CHEBI:15378"/>
        <dbReference type="ChEBI" id="CHEBI:16630"/>
        <dbReference type="ChEBI" id="CHEBI:36208"/>
        <dbReference type="ChEBI" id="CHEBI:57540"/>
        <dbReference type="ChEBI" id="CHEBI:57945"/>
    </reaction>
</comment>
<feature type="binding site" evidence="9">
    <location>
        <begin position="29"/>
        <end position="31"/>
    </location>
    <ligand>
        <name>shikimate</name>
        <dbReference type="ChEBI" id="CHEBI:36208"/>
    </ligand>
</feature>
<dbReference type="InterPro" id="IPR036291">
    <property type="entry name" value="NAD(P)-bd_dom_sf"/>
</dbReference>
<feature type="binding site" evidence="9">
    <location>
        <position position="106"/>
    </location>
    <ligand>
        <name>shikimate</name>
        <dbReference type="ChEBI" id="CHEBI:36208"/>
    </ligand>
</feature>
<dbReference type="GO" id="GO:0009073">
    <property type="term" value="P:aromatic amino acid family biosynthetic process"/>
    <property type="evidence" value="ECO:0007669"/>
    <property type="project" value="UniProtKB-KW"/>
</dbReference>
<dbReference type="EMBL" id="VFOM01000005">
    <property type="protein sequence ID" value="TQL40437.1"/>
    <property type="molecule type" value="Genomic_DNA"/>
</dbReference>
<dbReference type="InterPro" id="IPR041121">
    <property type="entry name" value="SDH_C"/>
</dbReference>
<comment type="caution">
    <text evidence="9">Lacks conserved residue(s) required for the propagation of feature annotation.</text>
</comment>
<dbReference type="PANTHER" id="PTHR21089:SF1">
    <property type="entry name" value="BIFUNCTIONAL 3-DEHYDROQUINATE DEHYDRATASE_SHIKIMATE DEHYDROGENASE, CHLOROPLASTIC"/>
    <property type="match status" value="1"/>
</dbReference>
<feature type="binding site" evidence="9">
    <location>
        <position position="268"/>
    </location>
    <ligand>
        <name>shikimate</name>
        <dbReference type="ChEBI" id="CHEBI:36208"/>
    </ligand>
</feature>
<keyword evidence="3 9" id="KW-0560">Oxidoreductase</keyword>
<feature type="domain" description="Quinate/shikimate 5-dehydrogenase/glutamyl-tRNA reductase" evidence="10">
    <location>
        <begin position="134"/>
        <end position="212"/>
    </location>
</feature>
<dbReference type="GO" id="GO:0030266">
    <property type="term" value="F:quinate 3-dehydrogenase (NAD+) activity"/>
    <property type="evidence" value="ECO:0007669"/>
    <property type="project" value="UniProtKB-EC"/>
</dbReference>
<dbReference type="GO" id="GO:0052734">
    <property type="term" value="F:shikimate 3-dehydrogenase (NAD+) activity"/>
    <property type="evidence" value="ECO:0007669"/>
    <property type="project" value="RHEA"/>
</dbReference>
<dbReference type="Gene3D" id="3.40.50.10860">
    <property type="entry name" value="Leucine Dehydrogenase, chain A, domain 1"/>
    <property type="match status" value="1"/>
</dbReference>
<feature type="binding site" evidence="9">
    <location>
        <position position="238"/>
    </location>
    <ligand>
        <name>NADP(+)</name>
        <dbReference type="ChEBI" id="CHEBI:58349"/>
    </ligand>
</feature>
<dbReference type="HAMAP" id="MF_00222">
    <property type="entry name" value="Shikimate_DH_AroE"/>
    <property type="match status" value="1"/>
</dbReference>
<reference evidence="13 14" key="1">
    <citation type="submission" date="2019-06" db="EMBL/GenBank/DDBJ databases">
        <title>Sequencing the genomes of 1000 actinobacteria strains.</title>
        <authorList>
            <person name="Klenk H.-P."/>
        </authorList>
    </citation>
    <scope>NUCLEOTIDE SEQUENCE [LARGE SCALE GENOMIC DNA]</scope>
    <source>
        <strain evidence="13 14">DSM 26477</strain>
    </source>
</reference>
<evidence type="ECO:0000313" key="13">
    <source>
        <dbReference type="EMBL" id="TQL40437.1"/>
    </source>
</evidence>
<name>A0A542XX76_9MICO</name>
<dbReference type="AlphaFoldDB" id="A0A542XX76"/>
<dbReference type="Pfam" id="PF08501">
    <property type="entry name" value="Shikimate_dh_N"/>
    <property type="match status" value="1"/>
</dbReference>
<comment type="pathway">
    <text evidence="8">Aromatic compound metabolism; 3,4-dihydroxybenzoate biosynthesis; 3-dehydroquinate from D-quinate (NAD(+) route).</text>
</comment>
<evidence type="ECO:0000256" key="6">
    <source>
        <dbReference type="ARBA" id="ARBA00051639"/>
    </source>
</evidence>
<comment type="catalytic activity">
    <reaction evidence="5 9">
        <text>shikimate + NADP(+) = 3-dehydroshikimate + NADPH + H(+)</text>
        <dbReference type="Rhea" id="RHEA:17737"/>
        <dbReference type="ChEBI" id="CHEBI:15378"/>
        <dbReference type="ChEBI" id="CHEBI:16630"/>
        <dbReference type="ChEBI" id="CHEBI:36208"/>
        <dbReference type="ChEBI" id="CHEBI:57783"/>
        <dbReference type="ChEBI" id="CHEBI:58349"/>
        <dbReference type="EC" id="1.1.1.25"/>
    </reaction>
</comment>
<dbReference type="SUPFAM" id="SSF51735">
    <property type="entry name" value="NAD(P)-binding Rossmann-fold domains"/>
    <property type="match status" value="1"/>
</dbReference>
<dbReference type="GO" id="GO:0009423">
    <property type="term" value="P:chorismate biosynthetic process"/>
    <property type="evidence" value="ECO:0007669"/>
    <property type="project" value="UniProtKB-UniRule"/>
</dbReference>
<dbReference type="NCBIfam" id="NF009201">
    <property type="entry name" value="PRK12549.1"/>
    <property type="match status" value="1"/>
</dbReference>
<dbReference type="SUPFAM" id="SSF53223">
    <property type="entry name" value="Aminoacid dehydrogenase-like, N-terminal domain"/>
    <property type="match status" value="1"/>
</dbReference>
<evidence type="ECO:0000259" key="11">
    <source>
        <dbReference type="Pfam" id="PF08501"/>
    </source>
</evidence>
<proteinExistence type="inferred from homology"/>
<evidence type="ECO:0000259" key="10">
    <source>
        <dbReference type="Pfam" id="PF01488"/>
    </source>
</evidence>
<dbReference type="GO" id="GO:0008652">
    <property type="term" value="P:amino acid biosynthetic process"/>
    <property type="evidence" value="ECO:0007669"/>
    <property type="project" value="UniProtKB-KW"/>
</dbReference>
<dbReference type="PANTHER" id="PTHR21089">
    <property type="entry name" value="SHIKIMATE DEHYDROGENASE"/>
    <property type="match status" value="1"/>
</dbReference>
<sequence length="312" mass="32762">MTVTVPTSAAMVRRPAVLIGLIGEGVTPSLTPPMHELEGARHSMNYVYRTIDLGRGDNTPEYVSQLLWSARRMGFTGLNITHPIKQAVIKHLDELAPSARTVGAVNTVVFDGERMTGHNTDVTGFGAAFDDAFGIVAHGRVVLVGAGGAGAAVASALAARQVRELVIVDVERERAEGLAASVRPAAHGQVSTAALDELPGWLQDADGVVNATPWGMAAHPGTAFDLELLTPNMFVADIVYRPAETALLEGAKARGCRTMSGLGMAMHQAADAFEIFTGESADRRAMLADLETLVADEAAGHPAHVAPMRGTN</sequence>
<keyword evidence="4 9" id="KW-0057">Aromatic amino acid biosynthesis</keyword>